<dbReference type="EMBL" id="NBSK02000007">
    <property type="protein sequence ID" value="KAJ0194941.1"/>
    <property type="molecule type" value="Genomic_DNA"/>
</dbReference>
<evidence type="ECO:0000259" key="1">
    <source>
        <dbReference type="Pfam" id="PF13963"/>
    </source>
</evidence>
<feature type="domain" description="Transposase-associated" evidence="1">
    <location>
        <begin position="8"/>
        <end position="72"/>
    </location>
</feature>
<reference evidence="2 3" key="1">
    <citation type="journal article" date="2017" name="Nat. Commun.">
        <title>Genome assembly with in vitro proximity ligation data and whole-genome triplication in lettuce.</title>
        <authorList>
            <person name="Reyes-Chin-Wo S."/>
            <person name="Wang Z."/>
            <person name="Yang X."/>
            <person name="Kozik A."/>
            <person name="Arikit S."/>
            <person name="Song C."/>
            <person name="Xia L."/>
            <person name="Froenicke L."/>
            <person name="Lavelle D.O."/>
            <person name="Truco M.J."/>
            <person name="Xia R."/>
            <person name="Zhu S."/>
            <person name="Xu C."/>
            <person name="Xu H."/>
            <person name="Xu X."/>
            <person name="Cox K."/>
            <person name="Korf I."/>
            <person name="Meyers B.C."/>
            <person name="Michelmore R.W."/>
        </authorList>
    </citation>
    <scope>NUCLEOTIDE SEQUENCE [LARGE SCALE GENOMIC DNA]</scope>
    <source>
        <strain evidence="3">cv. Salinas</strain>
        <tissue evidence="2">Seedlings</tissue>
    </source>
</reference>
<dbReference type="Proteomes" id="UP000235145">
    <property type="component" value="Unassembled WGS sequence"/>
</dbReference>
<accession>A0A9R1UW97</accession>
<evidence type="ECO:0000313" key="3">
    <source>
        <dbReference type="Proteomes" id="UP000235145"/>
    </source>
</evidence>
<name>A0A9R1UW97_LACSA</name>
<organism evidence="2 3">
    <name type="scientific">Lactuca sativa</name>
    <name type="common">Garden lettuce</name>
    <dbReference type="NCBI Taxonomy" id="4236"/>
    <lineage>
        <taxon>Eukaryota</taxon>
        <taxon>Viridiplantae</taxon>
        <taxon>Streptophyta</taxon>
        <taxon>Embryophyta</taxon>
        <taxon>Tracheophyta</taxon>
        <taxon>Spermatophyta</taxon>
        <taxon>Magnoliopsida</taxon>
        <taxon>eudicotyledons</taxon>
        <taxon>Gunneridae</taxon>
        <taxon>Pentapetalae</taxon>
        <taxon>asterids</taxon>
        <taxon>campanulids</taxon>
        <taxon>Asterales</taxon>
        <taxon>Asteraceae</taxon>
        <taxon>Cichorioideae</taxon>
        <taxon>Cichorieae</taxon>
        <taxon>Lactucinae</taxon>
        <taxon>Lactuca</taxon>
    </lineage>
</organism>
<dbReference type="InterPro" id="IPR029480">
    <property type="entry name" value="Transpos_assoc"/>
</dbReference>
<gene>
    <name evidence="2" type="ORF">LSAT_V11C700369280</name>
</gene>
<sequence>MYKRLDHEYLSTIYHASVKGFLDVAFSNEATVDGDYIRCLYSICKNKPYKTRASLLQNSFIPNYTTWWAHGERITISQHEEESSNPMQDLMEDDDYDDINGCTQMLMGVMEC</sequence>
<comment type="caution">
    <text evidence="2">The sequence shown here is derived from an EMBL/GenBank/DDBJ whole genome shotgun (WGS) entry which is preliminary data.</text>
</comment>
<dbReference type="Pfam" id="PF13963">
    <property type="entry name" value="Transpos_assoc"/>
    <property type="match status" value="1"/>
</dbReference>
<evidence type="ECO:0000313" key="2">
    <source>
        <dbReference type="EMBL" id="KAJ0194941.1"/>
    </source>
</evidence>
<protein>
    <recommendedName>
        <fullName evidence="1">Transposase-associated domain-containing protein</fullName>
    </recommendedName>
</protein>
<proteinExistence type="predicted"/>
<dbReference type="AlphaFoldDB" id="A0A9R1UW97"/>
<keyword evidence="3" id="KW-1185">Reference proteome</keyword>